<keyword evidence="1" id="KW-0812">Transmembrane</keyword>
<accession>A0A0R3WG60</accession>
<organism evidence="4">
    <name type="scientific">Taenia asiatica</name>
    <name type="common">Asian tapeworm</name>
    <dbReference type="NCBI Taxonomy" id="60517"/>
    <lineage>
        <taxon>Eukaryota</taxon>
        <taxon>Metazoa</taxon>
        <taxon>Spiralia</taxon>
        <taxon>Lophotrochozoa</taxon>
        <taxon>Platyhelminthes</taxon>
        <taxon>Cestoda</taxon>
        <taxon>Eucestoda</taxon>
        <taxon>Cyclophyllidea</taxon>
        <taxon>Taeniidae</taxon>
        <taxon>Taenia</taxon>
    </lineage>
</organism>
<evidence type="ECO:0000256" key="1">
    <source>
        <dbReference type="SAM" id="Phobius"/>
    </source>
</evidence>
<dbReference type="WBParaSite" id="TASK_0000985301-mRNA-1">
    <property type="protein sequence ID" value="TASK_0000985301-mRNA-1"/>
    <property type="gene ID" value="TASK_0000985301"/>
</dbReference>
<dbReference type="AlphaFoldDB" id="A0A0R3WG60"/>
<name>A0A0R3WG60_TAEAS</name>
<keyword evidence="1" id="KW-0472">Membrane</keyword>
<dbReference type="EMBL" id="UYRS01019597">
    <property type="protein sequence ID" value="VDK46110.1"/>
    <property type="molecule type" value="Genomic_DNA"/>
</dbReference>
<dbReference type="Proteomes" id="UP000282613">
    <property type="component" value="Unassembled WGS sequence"/>
</dbReference>
<reference evidence="4" key="1">
    <citation type="submission" date="2017-02" db="UniProtKB">
        <authorList>
            <consortium name="WormBaseParasite"/>
        </authorList>
    </citation>
    <scope>IDENTIFICATION</scope>
</reference>
<proteinExistence type="predicted"/>
<gene>
    <name evidence="2" type="ORF">TASK_LOCUS9854</name>
</gene>
<evidence type="ECO:0000313" key="4">
    <source>
        <dbReference type="WBParaSite" id="TASK_0000985301-mRNA-1"/>
    </source>
</evidence>
<keyword evidence="1" id="KW-1133">Transmembrane helix</keyword>
<reference evidence="2 3" key="2">
    <citation type="submission" date="2018-11" db="EMBL/GenBank/DDBJ databases">
        <authorList>
            <consortium name="Pathogen Informatics"/>
        </authorList>
    </citation>
    <scope>NUCLEOTIDE SEQUENCE [LARGE SCALE GENOMIC DNA]</scope>
</reference>
<protein>
    <submittedName>
        <fullName evidence="4">Transmembrane protein</fullName>
    </submittedName>
</protein>
<feature type="transmembrane region" description="Helical" evidence="1">
    <location>
        <begin position="173"/>
        <end position="198"/>
    </location>
</feature>
<feature type="transmembrane region" description="Helical" evidence="1">
    <location>
        <begin position="68"/>
        <end position="94"/>
    </location>
</feature>
<evidence type="ECO:0000313" key="3">
    <source>
        <dbReference type="Proteomes" id="UP000282613"/>
    </source>
</evidence>
<feature type="transmembrane region" description="Helical" evidence="1">
    <location>
        <begin position="34"/>
        <end position="56"/>
    </location>
</feature>
<keyword evidence="3" id="KW-1185">Reference proteome</keyword>
<sequence>MSGYLMFFSCIRGTEDVGLVHFLCHGFQLQIDSVIFLSCAQAEFCIWCVFCVRLIVLRLVMVMRGESWLVLLNLSIVGHILLVCLQVVHICCLLTFLCELELRCRVFIMVILLEFLGGAVVLISRFKVELLQVYLFLLNMFVIVEFEILLNFKCACSRGIIRFNVASLNCFKCMIINAIYSFSFEIMWIFDVSVAFGWCVNDL</sequence>
<feature type="transmembrane region" description="Helical" evidence="1">
    <location>
        <begin position="106"/>
        <end position="126"/>
    </location>
</feature>
<evidence type="ECO:0000313" key="2">
    <source>
        <dbReference type="EMBL" id="VDK46110.1"/>
    </source>
</evidence>
<feature type="transmembrane region" description="Helical" evidence="1">
    <location>
        <begin position="132"/>
        <end position="152"/>
    </location>
</feature>